<accession>A0A3M6D509</accession>
<organism evidence="1 2">
    <name type="scientific">Pseudomonas syringae pv. helianthi</name>
    <dbReference type="NCBI Taxonomy" id="251654"/>
    <lineage>
        <taxon>Bacteria</taxon>
        <taxon>Pseudomonadati</taxon>
        <taxon>Pseudomonadota</taxon>
        <taxon>Gammaproteobacteria</taxon>
        <taxon>Pseudomonadales</taxon>
        <taxon>Pseudomonadaceae</taxon>
        <taxon>Pseudomonas</taxon>
    </lineage>
</organism>
<sequence length="120" mass="13487">MRQAVGQGPKAQTTGGGVGACLIGLCIAHYLEKFDVERLVIQARTRKKLINRALDLYLPAYKTCYFENLDSLSAPDDFHVRFACRDQHHFYQERAQALARQRNAALAKSAACLRFLISTN</sequence>
<reference evidence="1 2" key="1">
    <citation type="submission" date="2018-08" db="EMBL/GenBank/DDBJ databases">
        <title>Recombination of ecologically and evolutionarily significant loci maintains genetic cohesion in the Pseudomonas syringae species complex.</title>
        <authorList>
            <person name="Dillon M."/>
            <person name="Thakur S."/>
            <person name="Almeida R.N.D."/>
            <person name="Weir B.S."/>
            <person name="Guttman D.S."/>
        </authorList>
    </citation>
    <scope>NUCLEOTIDE SEQUENCE [LARGE SCALE GENOMIC DNA]</scope>
    <source>
        <strain evidence="1 2">ICMP 3263</strain>
    </source>
</reference>
<gene>
    <name evidence="1" type="ORF">ALP10_200215</name>
</gene>
<dbReference type="Proteomes" id="UP000279173">
    <property type="component" value="Unassembled WGS sequence"/>
</dbReference>
<comment type="caution">
    <text evidence="1">The sequence shown here is derived from an EMBL/GenBank/DDBJ whole genome shotgun (WGS) entry which is preliminary data.</text>
</comment>
<proteinExistence type="predicted"/>
<dbReference type="PROSITE" id="PS51257">
    <property type="entry name" value="PROKAR_LIPOPROTEIN"/>
    <property type="match status" value="1"/>
</dbReference>
<evidence type="ECO:0000313" key="1">
    <source>
        <dbReference type="EMBL" id="RMV51205.1"/>
    </source>
</evidence>
<dbReference type="AlphaFoldDB" id="A0A3M6D509"/>
<name>A0A3M6D509_9PSED</name>
<protein>
    <submittedName>
        <fullName evidence="1">Uncharacterized protein</fullName>
    </submittedName>
</protein>
<dbReference type="EMBL" id="RBUT01000049">
    <property type="protein sequence ID" value="RMV51205.1"/>
    <property type="molecule type" value="Genomic_DNA"/>
</dbReference>
<evidence type="ECO:0000313" key="2">
    <source>
        <dbReference type="Proteomes" id="UP000279173"/>
    </source>
</evidence>